<dbReference type="SUPFAM" id="SSF52540">
    <property type="entry name" value="P-loop containing nucleoside triphosphate hydrolases"/>
    <property type="match status" value="1"/>
</dbReference>
<dbReference type="InterPro" id="IPR027417">
    <property type="entry name" value="P-loop_NTPase"/>
</dbReference>
<dbReference type="Pfam" id="PF13635">
    <property type="entry name" value="DUF4143"/>
    <property type="match status" value="1"/>
</dbReference>
<dbReference type="PANTHER" id="PTHR43566">
    <property type="entry name" value="CONSERVED PROTEIN"/>
    <property type="match status" value="1"/>
</dbReference>
<dbReference type="Proteomes" id="UP000008366">
    <property type="component" value="Unassembled WGS sequence"/>
</dbReference>
<evidence type="ECO:0000313" key="3">
    <source>
        <dbReference type="EMBL" id="GAB96983.1"/>
    </source>
</evidence>
<dbReference type="RefSeq" id="WP_006593515.1">
    <property type="nucleotide sequence ID" value="NZ_BAHD01000053.1"/>
</dbReference>
<evidence type="ECO:0008006" key="5">
    <source>
        <dbReference type="Google" id="ProtNLM"/>
    </source>
</evidence>
<organism evidence="3 4">
    <name type="scientific">Kineosphaera limosa NBRC 100340</name>
    <dbReference type="NCBI Taxonomy" id="1184609"/>
    <lineage>
        <taxon>Bacteria</taxon>
        <taxon>Bacillati</taxon>
        <taxon>Actinomycetota</taxon>
        <taxon>Actinomycetes</taxon>
        <taxon>Micrococcales</taxon>
        <taxon>Dermatophilaceae</taxon>
        <taxon>Kineosphaera</taxon>
    </lineage>
</organism>
<feature type="domain" description="AAA" evidence="1">
    <location>
        <begin position="19"/>
        <end position="138"/>
    </location>
</feature>
<dbReference type="PANTHER" id="PTHR43566:SF2">
    <property type="entry name" value="DUF4143 DOMAIN-CONTAINING PROTEIN"/>
    <property type="match status" value="1"/>
</dbReference>
<dbReference type="eggNOG" id="COG1373">
    <property type="taxonomic scope" value="Bacteria"/>
</dbReference>
<dbReference type="STRING" id="1184609.KILIM_053_00350"/>
<dbReference type="Pfam" id="PF13173">
    <property type="entry name" value="AAA_14"/>
    <property type="match status" value="1"/>
</dbReference>
<evidence type="ECO:0000313" key="4">
    <source>
        <dbReference type="Proteomes" id="UP000008366"/>
    </source>
</evidence>
<proteinExistence type="predicted"/>
<protein>
    <recommendedName>
        <fullName evidence="5">AAA+ ATPase domain-containing protein</fullName>
    </recommendedName>
</protein>
<dbReference type="AlphaFoldDB" id="K6VL88"/>
<evidence type="ECO:0000259" key="1">
    <source>
        <dbReference type="Pfam" id="PF13173"/>
    </source>
</evidence>
<reference evidence="3 4" key="1">
    <citation type="submission" date="2012-08" db="EMBL/GenBank/DDBJ databases">
        <title>Whole genome shotgun sequence of Kineosphaera limosa NBRC 100340.</title>
        <authorList>
            <person name="Yoshida I."/>
            <person name="Isaki S."/>
            <person name="Hosoyama A."/>
            <person name="Tsuchikane K."/>
            <person name="Katsumata H."/>
            <person name="Ando Y."/>
            <person name="Ohji S."/>
            <person name="Hamada M."/>
            <person name="Tamura T."/>
            <person name="Yamazoe A."/>
            <person name="Yamazaki S."/>
            <person name="Fujita N."/>
        </authorList>
    </citation>
    <scope>NUCLEOTIDE SEQUENCE [LARGE SCALE GENOMIC DNA]</scope>
    <source>
        <strain evidence="3 4">NBRC 100340</strain>
    </source>
</reference>
<dbReference type="InterPro" id="IPR025420">
    <property type="entry name" value="DUF4143"/>
</dbReference>
<name>K6VL88_9MICO</name>
<dbReference type="InterPro" id="IPR041682">
    <property type="entry name" value="AAA_14"/>
</dbReference>
<feature type="domain" description="DUF4143" evidence="2">
    <location>
        <begin position="205"/>
        <end position="364"/>
    </location>
</feature>
<accession>K6VL88</accession>
<gene>
    <name evidence="3" type="ORF">KILIM_053_00350</name>
</gene>
<evidence type="ECO:0000259" key="2">
    <source>
        <dbReference type="Pfam" id="PF13635"/>
    </source>
</evidence>
<comment type="caution">
    <text evidence="3">The sequence shown here is derived from an EMBL/GenBank/DDBJ whole genome shotgun (WGS) entry which is preliminary data.</text>
</comment>
<dbReference type="OrthoDB" id="128089at2"/>
<keyword evidence="4" id="KW-1185">Reference proteome</keyword>
<dbReference type="EMBL" id="BAHD01000053">
    <property type="protein sequence ID" value="GAB96983.1"/>
    <property type="molecule type" value="Genomic_DNA"/>
</dbReference>
<sequence>MTVYERHLEPRVLEALGDTPVVTLQGSRQTGKSTLAAKVGEQLGARIYTMDDAATRGAAQADPTGFIQALGGGPVVLDEVQRTPEVILPIKASIDRDRRPGRFLLTGSADLLRMPGAQDSLAGRAETLTLNPLSQGELTGRHDDLVSALWARLTSLTDLTDFTTAVTRADLVHRACAGGLPEATARTDRRRSSWFEDYAERLVRRDAQDLGQTPPARLRAALDLVAANQAGELVMAHIARHVGIAETTARSYVDRLRSLFLIQSIAAWSRSPTSRQIKKPKALVTDSGLAAHLADLTEEELLSPLGVNQFGPLLEGFVAAELLRQQTWSASRFRLSHYRESGGQEVDLLITGPGGAVVGIEVKATVTVTAHHFAGLRRCAERIGDDFKAGIVMYAGDQAWSFGAGLLALPVSALWELQA</sequence>